<sequence length="238" mass="26415">MAKSIRSKVKKRFRTCKRQLVSATIDKKRLQDTNQRLREVATGVFVKPTTPKNAFLYPDDPAAAFPKVLLLTRLDCVNERGGQVIVAKPLDFRSEAMPHSGYAITGNRRKYGASEFESIPRVVVGDDIGGSVRAKLTFAQANDDDEDTEMGATRAVAEPVPATGVITQGDLAKEVAREKMEGNWATALNWECSDYCRKTGSNVKFQPVVPAMVSKLPKSQKRSRDRTSLKTRRGADRR</sequence>
<gene>
    <name evidence="3" type="ORF">FOZ62_007534</name>
</gene>
<reference evidence="3 4" key="1">
    <citation type="submission" date="2020-04" db="EMBL/GenBank/DDBJ databases">
        <title>Perkinsus olseni comparative genomics.</title>
        <authorList>
            <person name="Bogema D.R."/>
        </authorList>
    </citation>
    <scope>NUCLEOTIDE SEQUENCE [LARGE SCALE GENOMIC DNA]</scope>
    <source>
        <strain evidence="3">ATCC PRA-205</strain>
    </source>
</reference>
<evidence type="ECO:0000259" key="2">
    <source>
        <dbReference type="Pfam" id="PF10338"/>
    </source>
</evidence>
<feature type="compositionally biased region" description="Basic and acidic residues" evidence="1">
    <location>
        <begin position="225"/>
        <end position="238"/>
    </location>
</feature>
<organism evidence="3 4">
    <name type="scientific">Perkinsus olseni</name>
    <name type="common">Perkinsus atlanticus</name>
    <dbReference type="NCBI Taxonomy" id="32597"/>
    <lineage>
        <taxon>Eukaryota</taxon>
        <taxon>Sar</taxon>
        <taxon>Alveolata</taxon>
        <taxon>Perkinsozoa</taxon>
        <taxon>Perkinsea</taxon>
        <taxon>Perkinsida</taxon>
        <taxon>Perkinsidae</taxon>
        <taxon>Perkinsus</taxon>
    </lineage>
</organism>
<dbReference type="AlphaFoldDB" id="A0A7J6S2E7"/>
<evidence type="ECO:0000256" key="1">
    <source>
        <dbReference type="SAM" id="MobiDB-lite"/>
    </source>
</evidence>
<feature type="region of interest" description="Disordered" evidence="1">
    <location>
        <begin position="212"/>
        <end position="238"/>
    </location>
</feature>
<evidence type="ECO:0000313" key="4">
    <source>
        <dbReference type="Proteomes" id="UP000574390"/>
    </source>
</evidence>
<dbReference type="Pfam" id="PF10338">
    <property type="entry name" value="YBL028C_N"/>
    <property type="match status" value="1"/>
</dbReference>
<comment type="caution">
    <text evidence="3">The sequence shown here is derived from an EMBL/GenBank/DDBJ whole genome shotgun (WGS) entry which is preliminary data.</text>
</comment>
<accession>A0A7J6S2E7</accession>
<dbReference type="EMBL" id="JABANM010017816">
    <property type="protein sequence ID" value="KAF4727134.1"/>
    <property type="molecule type" value="Genomic_DNA"/>
</dbReference>
<feature type="domain" description="DUF2423" evidence="2">
    <location>
        <begin position="1"/>
        <end position="40"/>
    </location>
</feature>
<dbReference type="Proteomes" id="UP000574390">
    <property type="component" value="Unassembled WGS sequence"/>
</dbReference>
<proteinExistence type="predicted"/>
<protein>
    <recommendedName>
        <fullName evidence="2">DUF2423 domain-containing protein</fullName>
    </recommendedName>
</protein>
<dbReference type="InterPro" id="IPR019434">
    <property type="entry name" value="DUF2423"/>
</dbReference>
<name>A0A7J6S2E7_PEROL</name>
<evidence type="ECO:0000313" key="3">
    <source>
        <dbReference type="EMBL" id="KAF4727134.1"/>
    </source>
</evidence>